<feature type="region of interest" description="Disordered" evidence="1">
    <location>
        <begin position="252"/>
        <end position="274"/>
    </location>
</feature>
<feature type="compositionally biased region" description="Low complexity" evidence="1">
    <location>
        <begin position="376"/>
        <end position="386"/>
    </location>
</feature>
<accession>A0A2G5TV00</accession>
<feature type="region of interest" description="Disordered" evidence="1">
    <location>
        <begin position="373"/>
        <end position="402"/>
    </location>
</feature>
<evidence type="ECO:0000313" key="3">
    <source>
        <dbReference type="Proteomes" id="UP000230233"/>
    </source>
</evidence>
<name>A0A2G5TV00_9PELO</name>
<organism evidence="2 3">
    <name type="scientific">Caenorhabditis nigoni</name>
    <dbReference type="NCBI Taxonomy" id="1611254"/>
    <lineage>
        <taxon>Eukaryota</taxon>
        <taxon>Metazoa</taxon>
        <taxon>Ecdysozoa</taxon>
        <taxon>Nematoda</taxon>
        <taxon>Chromadorea</taxon>
        <taxon>Rhabditida</taxon>
        <taxon>Rhabditina</taxon>
        <taxon>Rhabditomorpha</taxon>
        <taxon>Rhabditoidea</taxon>
        <taxon>Rhabditidae</taxon>
        <taxon>Peloderinae</taxon>
        <taxon>Caenorhabditis</taxon>
    </lineage>
</organism>
<dbReference type="OrthoDB" id="10342035at2759"/>
<comment type="caution">
    <text evidence="2">The sequence shown here is derived from an EMBL/GenBank/DDBJ whole genome shotgun (WGS) entry which is preliminary data.</text>
</comment>
<proteinExistence type="predicted"/>
<sequence>MDRTSTPSLPSSRGVLMAQLLKHPCLKMITQKDTEQSLLGPEQKLRTYMNKIHDTKHAPIFSGCHKVKKGDSLFPQCLANDEALCNWCVRQLEAHMNIRLDRPVFAFFGGIYGSDKANSSEFTSVDNSIERVIDFNSRKLWVENCYKSSRKIIEEYVASNPSHMHFPTDINKKNGQSHHTVSSVIQLLGHFNRRDPLNKDLMDIIESSVELVKQRNDGHERLSSSQGGGFNLQDDIDIEISDILEQSMKLEQQKQHDKNKNLISPIPTKNQNSTQQKHPILNMVDIIDVLLKQEQQQNTEDLDLSSLVPPHQDTIETKKDIGVNKRYKPYKAPNRKTRKQQKKIRIPLPTETQKKKDPQKTVKAFVTGWLKDSKSQDASADAQGSSIPSTSRGGTPISFPCSPLHRQTKCNKIIEMELETNLTDFAKDSGHSRAKQADPYKELMDCVLERVNEPSSKFLNELRSKDKVRKMVKPPKAPRQPRLVHQSSMGTIYSIDSDTVRNVLPLTTVSNANSPMDQATQALCLKHLDDSIQNVVNIMAWKERADRSTAQIIADYETFNAVKAIVTKNKYS</sequence>
<dbReference type="EMBL" id="PDUG01000005">
    <property type="protein sequence ID" value="PIC31073.1"/>
    <property type="molecule type" value="Genomic_DNA"/>
</dbReference>
<gene>
    <name evidence="2" type="primary">Cnig_chr_V.g22103</name>
    <name evidence="2" type="ORF">B9Z55_022103</name>
</gene>
<feature type="compositionally biased region" description="Basic residues" evidence="1">
    <location>
        <begin position="332"/>
        <end position="345"/>
    </location>
</feature>
<protein>
    <submittedName>
        <fullName evidence="2">Uncharacterized protein</fullName>
    </submittedName>
</protein>
<feature type="region of interest" description="Disordered" evidence="1">
    <location>
        <begin position="332"/>
        <end position="360"/>
    </location>
</feature>
<dbReference type="AlphaFoldDB" id="A0A2G5TV00"/>
<evidence type="ECO:0000313" key="2">
    <source>
        <dbReference type="EMBL" id="PIC31073.1"/>
    </source>
</evidence>
<reference evidence="3" key="1">
    <citation type="submission" date="2017-10" db="EMBL/GenBank/DDBJ databases">
        <title>Rapid genome shrinkage in a self-fertile nematode reveals novel sperm competition proteins.</title>
        <authorList>
            <person name="Yin D."/>
            <person name="Schwarz E.M."/>
            <person name="Thomas C.G."/>
            <person name="Felde R.L."/>
            <person name="Korf I.F."/>
            <person name="Cutter A.D."/>
            <person name="Schartner C.M."/>
            <person name="Ralston E.J."/>
            <person name="Meyer B.J."/>
            <person name="Haag E.S."/>
        </authorList>
    </citation>
    <scope>NUCLEOTIDE SEQUENCE [LARGE SCALE GENOMIC DNA]</scope>
    <source>
        <strain evidence="3">JU1422</strain>
    </source>
</reference>
<dbReference type="Proteomes" id="UP000230233">
    <property type="component" value="Chromosome V"/>
</dbReference>
<evidence type="ECO:0000256" key="1">
    <source>
        <dbReference type="SAM" id="MobiDB-lite"/>
    </source>
</evidence>
<keyword evidence="3" id="KW-1185">Reference proteome</keyword>